<protein>
    <submittedName>
        <fullName evidence="3">Uncharacterized protein</fullName>
    </submittedName>
</protein>
<feature type="signal peptide" evidence="2">
    <location>
        <begin position="1"/>
        <end position="18"/>
    </location>
</feature>
<sequence>MLPRTSLWLGLILSIVKGSFQGGIKPQVGANPLYQPDYPRAAPQTGNLGPLGAKAGGKYPQYSQYSQYPQLNPQGYQQGPFGLQNGYGGRMGYKPVKPGYSQPSYDAAAGFGRFPQSAKRKAGYGNAAAAGGGYLGNLGQQGYGNAAAAGGGYLGNLGQQGYGGKAAKAGYRAGSYPNAGAQLGYGAGNYPNLGAQTGNASRWSECPLPACTDLFLPAPPWCYPHSLYLFYTGYGNGAANYPQGYGSKLFKPGFPAKSPKPGFGNGAGNHLNNFPQQGFGNGAGGNFPSRFQQQGISGKPSKAGYVNVAAGNAGLLPQSGVKSKASKAGLYQKPYSAGLGNFLGNGKSQGGSQAPYGSQAAYVDPAANYASTTQYGGQTTSQGVTEDVISPSAAVEGPEGVTVWGTAPPATAASPRSPKKKSYKGGYQALGNGQSTWPYGAEEPAYGLTDYYGNGYRGP</sequence>
<reference evidence="3" key="1">
    <citation type="submission" date="2025-08" db="UniProtKB">
        <authorList>
            <consortium name="Ensembl"/>
        </authorList>
    </citation>
    <scope>IDENTIFICATION</scope>
</reference>
<dbReference type="GeneTree" id="ENSGT01010000229559"/>
<dbReference type="AlphaFoldDB" id="A0A8C5QIY7"/>
<organism evidence="3 4">
    <name type="scientific">Leptobrachium leishanense</name>
    <name type="common">Leishan spiny toad</name>
    <dbReference type="NCBI Taxonomy" id="445787"/>
    <lineage>
        <taxon>Eukaryota</taxon>
        <taxon>Metazoa</taxon>
        <taxon>Chordata</taxon>
        <taxon>Craniata</taxon>
        <taxon>Vertebrata</taxon>
        <taxon>Euteleostomi</taxon>
        <taxon>Amphibia</taxon>
        <taxon>Batrachia</taxon>
        <taxon>Anura</taxon>
        <taxon>Pelobatoidea</taxon>
        <taxon>Megophryidae</taxon>
        <taxon>Leptobrachium</taxon>
    </lineage>
</organism>
<proteinExistence type="predicted"/>
<dbReference type="OrthoDB" id="9909667at2759"/>
<reference evidence="3" key="2">
    <citation type="submission" date="2025-09" db="UniProtKB">
        <authorList>
            <consortium name="Ensembl"/>
        </authorList>
    </citation>
    <scope>IDENTIFICATION</scope>
</reference>
<feature type="region of interest" description="Disordered" evidence="1">
    <location>
        <begin position="395"/>
        <end position="426"/>
    </location>
</feature>
<keyword evidence="2" id="KW-0732">Signal</keyword>
<dbReference type="Ensembl" id="ENSLLET00000039419.1">
    <property type="protein sequence ID" value="ENSLLEP00000037951.1"/>
    <property type="gene ID" value="ENSLLEG00000024053.1"/>
</dbReference>
<dbReference type="Proteomes" id="UP000694569">
    <property type="component" value="Unplaced"/>
</dbReference>
<accession>A0A8C5QIY7</accession>
<keyword evidence="4" id="KW-1185">Reference proteome</keyword>
<evidence type="ECO:0000313" key="3">
    <source>
        <dbReference type="Ensembl" id="ENSLLEP00000037951.1"/>
    </source>
</evidence>
<evidence type="ECO:0000256" key="1">
    <source>
        <dbReference type="SAM" id="MobiDB-lite"/>
    </source>
</evidence>
<evidence type="ECO:0000256" key="2">
    <source>
        <dbReference type="SAM" id="SignalP"/>
    </source>
</evidence>
<feature type="chain" id="PRO_5034893058" evidence="2">
    <location>
        <begin position="19"/>
        <end position="459"/>
    </location>
</feature>
<evidence type="ECO:0000313" key="4">
    <source>
        <dbReference type="Proteomes" id="UP000694569"/>
    </source>
</evidence>
<name>A0A8C5QIY7_9ANUR</name>
<feature type="compositionally biased region" description="Low complexity" evidence="1">
    <location>
        <begin position="407"/>
        <end position="416"/>
    </location>
</feature>